<dbReference type="AlphaFoldDB" id="A0A4D6M0V7"/>
<feature type="transmembrane region" description="Helical" evidence="1">
    <location>
        <begin position="25"/>
        <end position="45"/>
    </location>
</feature>
<dbReference type="GO" id="GO:0007095">
    <property type="term" value="P:mitotic G2 DNA damage checkpoint signaling"/>
    <property type="evidence" value="ECO:0007669"/>
    <property type="project" value="TreeGrafter"/>
</dbReference>
<dbReference type="PANTHER" id="PTHR15863">
    <property type="entry name" value="MRN COMPLEX-INTERACTING PROTEIN"/>
    <property type="match status" value="1"/>
</dbReference>
<evidence type="ECO:0000259" key="2">
    <source>
        <dbReference type="Pfam" id="PF15749"/>
    </source>
</evidence>
<keyword evidence="1" id="KW-0472">Membrane</keyword>
<feature type="domain" description="MRN complex-interacting protein N-terminal" evidence="2">
    <location>
        <begin position="47"/>
        <end position="103"/>
    </location>
</feature>
<dbReference type="InterPro" id="IPR032739">
    <property type="entry name" value="MRNIP"/>
</dbReference>
<keyword evidence="4" id="KW-1185">Reference proteome</keyword>
<dbReference type="Pfam" id="PF15749">
    <property type="entry name" value="MRNIP"/>
    <property type="match status" value="1"/>
</dbReference>
<evidence type="ECO:0000313" key="3">
    <source>
        <dbReference type="EMBL" id="QCD94440.1"/>
    </source>
</evidence>
<gene>
    <name evidence="3" type="ORF">DEO72_LG5g2524</name>
</gene>
<dbReference type="Proteomes" id="UP000501690">
    <property type="component" value="Linkage Group LG5"/>
</dbReference>
<accession>A0A4D6M0V7</accession>
<protein>
    <submittedName>
        <fullName evidence="3">Uncharacterized protein family UPF0544</fullName>
    </submittedName>
</protein>
<dbReference type="InterPro" id="IPR049472">
    <property type="entry name" value="MRNIP_N"/>
</dbReference>
<keyword evidence="1" id="KW-0812">Transmembrane</keyword>
<dbReference type="GO" id="GO:0003682">
    <property type="term" value="F:chromatin binding"/>
    <property type="evidence" value="ECO:0007669"/>
    <property type="project" value="TreeGrafter"/>
</dbReference>
<organism evidence="3 4">
    <name type="scientific">Vigna unguiculata</name>
    <name type="common">Cowpea</name>
    <dbReference type="NCBI Taxonomy" id="3917"/>
    <lineage>
        <taxon>Eukaryota</taxon>
        <taxon>Viridiplantae</taxon>
        <taxon>Streptophyta</taxon>
        <taxon>Embryophyta</taxon>
        <taxon>Tracheophyta</taxon>
        <taxon>Spermatophyta</taxon>
        <taxon>Magnoliopsida</taxon>
        <taxon>eudicotyledons</taxon>
        <taxon>Gunneridae</taxon>
        <taxon>Pentapetalae</taxon>
        <taxon>rosids</taxon>
        <taxon>fabids</taxon>
        <taxon>Fabales</taxon>
        <taxon>Fabaceae</taxon>
        <taxon>Papilionoideae</taxon>
        <taxon>50 kb inversion clade</taxon>
        <taxon>NPAAA clade</taxon>
        <taxon>indigoferoid/millettioid clade</taxon>
        <taxon>Phaseoleae</taxon>
        <taxon>Vigna</taxon>
    </lineage>
</organism>
<sequence length="285" mass="32789">MSTLFIALQCYQCSTMQVHTHTLSLSLSLSLSLILILILILLLFGECVQVKQKKKSSNKWSCAVCNQKQSVRRVFAQGFMAKDVRKFVQDFNMSRKSFDNGEWPLAETLDPAPEISDGEVSRQKRRNDWSAYLDQEDHHTLEEQQLHHDDDCEKLVVTELQKGMFKKSRVTENNAAGSGKFFKKTLFLNSREDPVIQRATSMIENNPKRRKNDVTVYDQVTQKFKQTSTEIASKWSGYLNEYDDNSEFGLNKSFNVDKISGPCNNIVLETIANERVEDDIHPDFM</sequence>
<dbReference type="EMBL" id="CP039349">
    <property type="protein sequence ID" value="QCD94440.1"/>
    <property type="molecule type" value="Genomic_DNA"/>
</dbReference>
<proteinExistence type="predicted"/>
<evidence type="ECO:0000256" key="1">
    <source>
        <dbReference type="SAM" id="Phobius"/>
    </source>
</evidence>
<dbReference type="PANTHER" id="PTHR15863:SF2">
    <property type="entry name" value="MRN COMPLEX-INTERACTING PROTEIN"/>
    <property type="match status" value="1"/>
</dbReference>
<dbReference type="GO" id="GO:0005634">
    <property type="term" value="C:nucleus"/>
    <property type="evidence" value="ECO:0007669"/>
    <property type="project" value="TreeGrafter"/>
</dbReference>
<name>A0A4D6M0V7_VIGUN</name>
<reference evidence="3 4" key="1">
    <citation type="submission" date="2019-04" db="EMBL/GenBank/DDBJ databases">
        <title>An improved genome assembly and genetic linkage map for asparagus bean, Vigna unguiculata ssp. sesquipedialis.</title>
        <authorList>
            <person name="Xia Q."/>
            <person name="Zhang R."/>
            <person name="Dong Y."/>
        </authorList>
    </citation>
    <scope>NUCLEOTIDE SEQUENCE [LARGE SCALE GENOMIC DNA]</scope>
    <source>
        <tissue evidence="3">Leaf</tissue>
    </source>
</reference>
<evidence type="ECO:0000313" key="4">
    <source>
        <dbReference type="Proteomes" id="UP000501690"/>
    </source>
</evidence>
<keyword evidence="1" id="KW-1133">Transmembrane helix</keyword>